<keyword evidence="1" id="KW-0472">Membrane</keyword>
<evidence type="ECO:0000313" key="2">
    <source>
        <dbReference type="EMBL" id="ELQ41307.1"/>
    </source>
</evidence>
<dbReference type="Proteomes" id="UP000011086">
    <property type="component" value="Unassembled WGS sequence"/>
</dbReference>
<reference evidence="2" key="1">
    <citation type="journal article" date="2012" name="PLoS Genet.">
        <title>Comparative analysis of the genomes of two field isolates of the rice blast fungus Magnaporthe oryzae.</title>
        <authorList>
            <person name="Xue M."/>
            <person name="Yang J."/>
            <person name="Li Z."/>
            <person name="Hu S."/>
            <person name="Yao N."/>
            <person name="Dean R.A."/>
            <person name="Zhao W."/>
            <person name="Shen M."/>
            <person name="Zhang H."/>
            <person name="Li C."/>
            <person name="Liu L."/>
            <person name="Cao L."/>
            <person name="Xu X."/>
            <person name="Xing Y."/>
            <person name="Hsiang T."/>
            <person name="Zhang Z."/>
            <person name="Xu J.R."/>
            <person name="Peng Y.L."/>
        </authorList>
    </citation>
    <scope>NUCLEOTIDE SEQUENCE</scope>
    <source>
        <strain evidence="2">Y34</strain>
    </source>
</reference>
<name>A0AA97P407_PYRO3</name>
<protein>
    <submittedName>
        <fullName evidence="2">Uncharacterized protein</fullName>
    </submittedName>
</protein>
<organism evidence="2">
    <name type="scientific">Pyricularia oryzae (strain Y34)</name>
    <name type="common">Rice blast fungus</name>
    <name type="synonym">Magnaporthe oryzae</name>
    <dbReference type="NCBI Taxonomy" id="1143189"/>
    <lineage>
        <taxon>Eukaryota</taxon>
        <taxon>Fungi</taxon>
        <taxon>Dikarya</taxon>
        <taxon>Ascomycota</taxon>
        <taxon>Pezizomycotina</taxon>
        <taxon>Sordariomycetes</taxon>
        <taxon>Sordariomycetidae</taxon>
        <taxon>Magnaporthales</taxon>
        <taxon>Pyriculariaceae</taxon>
        <taxon>Pyricularia</taxon>
    </lineage>
</organism>
<dbReference type="AlphaFoldDB" id="A0AA97P407"/>
<dbReference type="EMBL" id="JH793336">
    <property type="protein sequence ID" value="ELQ41307.1"/>
    <property type="molecule type" value="Genomic_DNA"/>
</dbReference>
<proteinExistence type="predicted"/>
<keyword evidence="1" id="KW-1133">Transmembrane helix</keyword>
<gene>
    <name evidence="2" type="ORF">OOU_Y34scaffold00284g6</name>
</gene>
<keyword evidence="1" id="KW-0812">Transmembrane</keyword>
<evidence type="ECO:0000256" key="1">
    <source>
        <dbReference type="SAM" id="Phobius"/>
    </source>
</evidence>
<accession>A0AA97P407</accession>
<feature type="transmembrane region" description="Helical" evidence="1">
    <location>
        <begin position="52"/>
        <end position="71"/>
    </location>
</feature>
<sequence length="82" mass="9315">MPVIPVIDGELLFKRMAADMPEIAHSTLVKRLADMYGVTKSILGEEHTKLDVFGVILGIIFLMGLLYYWGIKKDVRSHAYMF</sequence>